<gene>
    <name evidence="2" type="ORF">EII21_05165</name>
</gene>
<dbReference type="Pfam" id="PF01593">
    <property type="entry name" value="Amino_oxidase"/>
    <property type="match status" value="1"/>
</dbReference>
<evidence type="ECO:0000313" key="2">
    <source>
        <dbReference type="EMBL" id="RRD90314.1"/>
    </source>
</evidence>
<name>A0A3P2A4I3_9NEIS</name>
<proteinExistence type="predicted"/>
<dbReference type="InterPro" id="IPR017830">
    <property type="entry name" value="SQase_HpnE"/>
</dbReference>
<dbReference type="InterPro" id="IPR036188">
    <property type="entry name" value="FAD/NAD-bd_sf"/>
</dbReference>
<dbReference type="InterPro" id="IPR002937">
    <property type="entry name" value="Amino_oxidase"/>
</dbReference>
<dbReference type="AlphaFoldDB" id="A0A3P2A4I3"/>
<dbReference type="GO" id="GO:0016491">
    <property type="term" value="F:oxidoreductase activity"/>
    <property type="evidence" value="ECO:0007669"/>
    <property type="project" value="InterPro"/>
</dbReference>
<dbReference type="Gene3D" id="3.50.50.60">
    <property type="entry name" value="FAD/NAD(P)-binding domain"/>
    <property type="match status" value="1"/>
</dbReference>
<comment type="caution">
    <text evidence="2">The sequence shown here is derived from an EMBL/GenBank/DDBJ whole genome shotgun (WGS) entry which is preliminary data.</text>
</comment>
<sequence>MKQRYKVAVVGAGWAGLAAAVQLARQAEVVLFEAGREAGGRARTVASRHGFSFLDNGQHLLLGAYRSVFALLQQAGADVSAQTRRGAMDWQMHGGLRLQTAALPVPWHLLWGVWRARGWSWRQKTALLRQMAALQAYQRSRAPDQTVGAWLQGQGADATLQAQFWQPLVLAALNTPVASASLRVLANVLADGVWNSRDGSDFCLPKTDLGQWFVAPILRDLAAHGGHFVPSVRVEGLARENGRYHIHGQDFDAVVVAVAPHQVARVLPEAWFVPQQAWFESLKYHAITTVYLRFRDRVMLPAPMLGLADGTAHWLIDRYPLNGAHEIAAVVSVSEQYGDYTPAQWQESICQDLRRVFPNLPEPEACQVITEKRATVASEAGRTLPDVSAWRAQKLYVAGDYLHPRYPATLEAAVQSGMAAARQCVEDLI</sequence>
<evidence type="ECO:0000313" key="3">
    <source>
        <dbReference type="Proteomes" id="UP000269923"/>
    </source>
</evidence>
<dbReference type="InterPro" id="IPR050464">
    <property type="entry name" value="Zeta_carotene_desat/Oxidored"/>
</dbReference>
<protein>
    <submittedName>
        <fullName evidence="2">FAD-dependent oxidoreductase</fullName>
    </submittedName>
</protein>
<dbReference type="SUPFAM" id="SSF51905">
    <property type="entry name" value="FAD/NAD(P)-binding domain"/>
    <property type="match status" value="1"/>
</dbReference>
<reference evidence="2 3" key="1">
    <citation type="submission" date="2018-11" db="EMBL/GenBank/DDBJ databases">
        <title>Genomes From Bacteria Associated with the Canine Oral Cavity: a Test Case for Automated Genome-Based Taxonomic Assignment.</title>
        <authorList>
            <person name="Coil D.A."/>
            <person name="Jospin G."/>
            <person name="Darling A.E."/>
            <person name="Wallis C."/>
            <person name="Davis I.J."/>
            <person name="Harris S."/>
            <person name="Eisen J.A."/>
            <person name="Holcombe L.J."/>
            <person name="O'Flynn C."/>
        </authorList>
    </citation>
    <scope>NUCLEOTIDE SEQUENCE [LARGE SCALE GENOMIC DNA]</scope>
    <source>
        <strain evidence="2 3">COT-280</strain>
    </source>
</reference>
<feature type="domain" description="Amine oxidase" evidence="1">
    <location>
        <begin position="15"/>
        <end position="424"/>
    </location>
</feature>
<keyword evidence="3" id="KW-1185">Reference proteome</keyword>
<dbReference type="PRINTS" id="PR00420">
    <property type="entry name" value="RNGMNOXGNASE"/>
</dbReference>
<accession>A0A3P2A4I3</accession>
<dbReference type="Proteomes" id="UP000269923">
    <property type="component" value="Unassembled WGS sequence"/>
</dbReference>
<dbReference type="RefSeq" id="WP_124794526.1">
    <property type="nucleotide sequence ID" value="NZ_RQYC01000006.1"/>
</dbReference>
<dbReference type="NCBIfam" id="TIGR03467">
    <property type="entry name" value="HpnE"/>
    <property type="match status" value="1"/>
</dbReference>
<organism evidence="2 3">
    <name type="scientific">Conchiformibius steedae</name>
    <dbReference type="NCBI Taxonomy" id="153493"/>
    <lineage>
        <taxon>Bacteria</taxon>
        <taxon>Pseudomonadati</taxon>
        <taxon>Pseudomonadota</taxon>
        <taxon>Betaproteobacteria</taxon>
        <taxon>Neisseriales</taxon>
        <taxon>Neisseriaceae</taxon>
        <taxon>Conchiformibius</taxon>
    </lineage>
</organism>
<dbReference type="EMBL" id="RQYC01000006">
    <property type="protein sequence ID" value="RRD90314.1"/>
    <property type="molecule type" value="Genomic_DNA"/>
</dbReference>
<dbReference type="PANTHER" id="PTHR42923">
    <property type="entry name" value="PROTOPORPHYRINOGEN OXIDASE"/>
    <property type="match status" value="1"/>
</dbReference>
<evidence type="ECO:0000259" key="1">
    <source>
        <dbReference type="Pfam" id="PF01593"/>
    </source>
</evidence>
<dbReference type="STRING" id="1121352.GCA_000620925_00757"/>
<dbReference type="OrthoDB" id="7849608at2"/>
<dbReference type="PANTHER" id="PTHR42923:SF47">
    <property type="entry name" value="BLR3003 PROTEIN"/>
    <property type="match status" value="1"/>
</dbReference>